<dbReference type="AlphaFoldDB" id="A0A699JKR7"/>
<comment type="caution">
    <text evidence="1">The sequence shown here is derived from an EMBL/GenBank/DDBJ whole genome shotgun (WGS) entry which is preliminary data.</text>
</comment>
<reference evidence="1" key="1">
    <citation type="journal article" date="2019" name="Sci. Rep.">
        <title>Draft genome of Tanacetum cinerariifolium, the natural source of mosquito coil.</title>
        <authorList>
            <person name="Yamashiro T."/>
            <person name="Shiraishi A."/>
            <person name="Satake H."/>
            <person name="Nakayama K."/>
        </authorList>
    </citation>
    <scope>NUCLEOTIDE SEQUENCE</scope>
</reference>
<gene>
    <name evidence="1" type="ORF">Tci_612760</name>
</gene>
<protein>
    <submittedName>
        <fullName evidence="1">Uncharacterized protein</fullName>
    </submittedName>
</protein>
<proteinExistence type="predicted"/>
<sequence>MILSVFKQLSNQVTNCNKVNKDNLISNESLSVELEKYKEWVILLEERQNVDLSTREKLIMDDITWKKCTVYGFKKINYLKQTLSEQSNEKELLTKTFNVFKNESNEKEAKNIDKEITLEKKVKELDNIVCKIAQQIRLMLYDGSVITKETNAIIIADSKETLMLEKESRSKMLLKQSDQMVLEKKVNIKPINYVKLKRLSKDYGKPFSHNKNCLLNKLSDYKLHTLIPTNLLLRLSKLRLLENFLRGMKTNSAMKFKRNNFLIENDRLLDQIISQDIMNIVVNSSMDINTSVNVISSAAMNNFVNYVEMCNKCLELEAELIKQHNMVEKDEYNKLSKRYSELEKHCSSFELAM</sequence>
<organism evidence="1">
    <name type="scientific">Tanacetum cinerariifolium</name>
    <name type="common">Dalmatian daisy</name>
    <name type="synonym">Chrysanthemum cinerariifolium</name>
    <dbReference type="NCBI Taxonomy" id="118510"/>
    <lineage>
        <taxon>Eukaryota</taxon>
        <taxon>Viridiplantae</taxon>
        <taxon>Streptophyta</taxon>
        <taxon>Embryophyta</taxon>
        <taxon>Tracheophyta</taxon>
        <taxon>Spermatophyta</taxon>
        <taxon>Magnoliopsida</taxon>
        <taxon>eudicotyledons</taxon>
        <taxon>Gunneridae</taxon>
        <taxon>Pentapetalae</taxon>
        <taxon>asterids</taxon>
        <taxon>campanulids</taxon>
        <taxon>Asterales</taxon>
        <taxon>Asteraceae</taxon>
        <taxon>Asteroideae</taxon>
        <taxon>Anthemideae</taxon>
        <taxon>Anthemidinae</taxon>
        <taxon>Tanacetum</taxon>
    </lineage>
</organism>
<accession>A0A699JKR7</accession>
<evidence type="ECO:0000313" key="1">
    <source>
        <dbReference type="EMBL" id="GFA40788.1"/>
    </source>
</evidence>
<name>A0A699JKR7_TANCI</name>
<dbReference type="EMBL" id="BKCJ010418749">
    <property type="protein sequence ID" value="GFA40788.1"/>
    <property type="molecule type" value="Genomic_DNA"/>
</dbReference>